<evidence type="ECO:0000313" key="20">
    <source>
        <dbReference type="Proteomes" id="UP001066276"/>
    </source>
</evidence>
<dbReference type="EMBL" id="JANPWB010000011">
    <property type="protein sequence ID" value="KAJ1131837.1"/>
    <property type="molecule type" value="Genomic_DNA"/>
</dbReference>
<evidence type="ECO:0000256" key="8">
    <source>
        <dbReference type="ARBA" id="ARBA00022703"/>
    </source>
</evidence>
<gene>
    <name evidence="19" type="ORF">NDU88_010169</name>
</gene>
<reference evidence="19" key="1">
    <citation type="journal article" date="2022" name="bioRxiv">
        <title>Sequencing and chromosome-scale assembly of the giantPleurodeles waltlgenome.</title>
        <authorList>
            <person name="Brown T."/>
            <person name="Elewa A."/>
            <person name="Iarovenko S."/>
            <person name="Subramanian E."/>
            <person name="Araus A.J."/>
            <person name="Petzold A."/>
            <person name="Susuki M."/>
            <person name="Suzuki K.-i.T."/>
            <person name="Hayashi T."/>
            <person name="Toyoda A."/>
            <person name="Oliveira C."/>
            <person name="Osipova E."/>
            <person name="Leigh N.D."/>
            <person name="Simon A."/>
            <person name="Yun M.H."/>
        </authorList>
    </citation>
    <scope>NUCLEOTIDE SEQUENCE</scope>
    <source>
        <strain evidence="19">20211129_DDA</strain>
        <tissue evidence="19">Liver</tissue>
    </source>
</reference>
<evidence type="ECO:0000256" key="17">
    <source>
        <dbReference type="SAM" id="MobiDB-lite"/>
    </source>
</evidence>
<dbReference type="InterPro" id="IPR020726">
    <property type="entry name" value="Bcl2_BH2_motif_CS"/>
</dbReference>
<evidence type="ECO:0000259" key="18">
    <source>
        <dbReference type="SMART" id="SM00337"/>
    </source>
</evidence>
<dbReference type="GO" id="GO:0043065">
    <property type="term" value="P:positive regulation of apoptotic process"/>
    <property type="evidence" value="ECO:0007669"/>
    <property type="project" value="UniProtKB-ARBA"/>
</dbReference>
<dbReference type="InterPro" id="IPR036834">
    <property type="entry name" value="Bcl-2-like_sf"/>
</dbReference>
<keyword evidence="5" id="KW-0963">Cytoplasm</keyword>
<sequence length="220" mass="24575">MAQQGAGEDWPQRPPEETGAEGGGPGGDGSARRRGSNAGASTDQIMRMGGVLLRGFIEDRVERTCSEEKVSQARQELGRNEMPVDPSTKRLSECLRKIGDELDGNMELQRMIDQVPTNSPKEVFMQVACQMFADGSFNWGRVVALFYFACKLVLKALLSNVPQLIRTIFNWTMDYLRDNLLQWIRDQGGWESLFGTPTWQTIGIFVAGVLTASLTFWKFS</sequence>
<dbReference type="AlphaFoldDB" id="A0AAV7PXH0"/>
<evidence type="ECO:0000256" key="4">
    <source>
        <dbReference type="ARBA" id="ARBA00009458"/>
    </source>
</evidence>
<dbReference type="Proteomes" id="UP001066276">
    <property type="component" value="Chromosome 7"/>
</dbReference>
<dbReference type="Gene3D" id="1.10.437.10">
    <property type="entry name" value="Blc2-like"/>
    <property type="match status" value="1"/>
</dbReference>
<evidence type="ECO:0000256" key="1">
    <source>
        <dbReference type="ARBA" id="ARBA00004123"/>
    </source>
</evidence>
<keyword evidence="15" id="KW-0539">Nucleus</keyword>
<evidence type="ECO:0000256" key="16">
    <source>
        <dbReference type="ARBA" id="ARBA00067217"/>
    </source>
</evidence>
<dbReference type="CDD" id="cd06845">
    <property type="entry name" value="Bcl-2_like"/>
    <property type="match status" value="1"/>
</dbReference>
<keyword evidence="14" id="KW-0472">Membrane</keyword>
<evidence type="ECO:0000256" key="15">
    <source>
        <dbReference type="ARBA" id="ARBA00023242"/>
    </source>
</evidence>
<comment type="similarity">
    <text evidence="4">Belongs to the Bcl-2 family.</text>
</comment>
<keyword evidence="6" id="KW-1017">Isopeptide bond</keyword>
<keyword evidence="11" id="KW-1133">Transmembrane helix</keyword>
<keyword evidence="10" id="KW-0832">Ubl conjugation</keyword>
<dbReference type="PRINTS" id="PR01862">
    <property type="entry name" value="BCL2FAMILY"/>
</dbReference>
<evidence type="ECO:0000256" key="10">
    <source>
        <dbReference type="ARBA" id="ARBA00022843"/>
    </source>
</evidence>
<dbReference type="FunFam" id="1.10.437.10:FF:000004">
    <property type="entry name" value="apoptosis regulator BAX isoform X2"/>
    <property type="match status" value="1"/>
</dbReference>
<keyword evidence="7" id="KW-0812">Transmembrane</keyword>
<organism evidence="19 20">
    <name type="scientific">Pleurodeles waltl</name>
    <name type="common">Iberian ribbed newt</name>
    <dbReference type="NCBI Taxonomy" id="8319"/>
    <lineage>
        <taxon>Eukaryota</taxon>
        <taxon>Metazoa</taxon>
        <taxon>Chordata</taxon>
        <taxon>Craniata</taxon>
        <taxon>Vertebrata</taxon>
        <taxon>Euteleostomi</taxon>
        <taxon>Amphibia</taxon>
        <taxon>Batrachia</taxon>
        <taxon>Caudata</taxon>
        <taxon>Salamandroidea</taxon>
        <taxon>Salamandridae</taxon>
        <taxon>Pleurodelinae</taxon>
        <taxon>Pleurodeles</taxon>
    </lineage>
</organism>
<dbReference type="SMART" id="SM00337">
    <property type="entry name" value="BCL"/>
    <property type="match status" value="1"/>
</dbReference>
<dbReference type="GO" id="GO:0015267">
    <property type="term" value="F:channel activity"/>
    <property type="evidence" value="ECO:0007669"/>
    <property type="project" value="TreeGrafter"/>
</dbReference>
<dbReference type="GO" id="GO:0008053">
    <property type="term" value="P:mitochondrial fusion"/>
    <property type="evidence" value="ECO:0007669"/>
    <property type="project" value="TreeGrafter"/>
</dbReference>
<keyword evidence="20" id="KW-1185">Reference proteome</keyword>
<feature type="region of interest" description="Disordered" evidence="17">
    <location>
        <begin position="1"/>
        <end position="44"/>
    </location>
</feature>
<keyword evidence="9" id="KW-1000">Mitochondrion outer membrane</keyword>
<comment type="caution">
    <text evidence="19">The sequence shown here is derived from an EMBL/GenBank/DDBJ whole genome shotgun (WGS) entry which is preliminary data.</text>
</comment>
<dbReference type="PROSITE" id="PS01258">
    <property type="entry name" value="BH2"/>
    <property type="match status" value="1"/>
</dbReference>
<feature type="compositionally biased region" description="Gly residues" evidence="17">
    <location>
        <begin position="20"/>
        <end position="29"/>
    </location>
</feature>
<evidence type="ECO:0000256" key="13">
    <source>
        <dbReference type="ARBA" id="ARBA00023128"/>
    </source>
</evidence>
<dbReference type="GO" id="GO:0051400">
    <property type="term" value="F:BH domain binding"/>
    <property type="evidence" value="ECO:0007669"/>
    <property type="project" value="TreeGrafter"/>
</dbReference>
<evidence type="ECO:0000256" key="12">
    <source>
        <dbReference type="ARBA" id="ARBA00022990"/>
    </source>
</evidence>
<dbReference type="InterPro" id="IPR002475">
    <property type="entry name" value="Bcl2-like"/>
</dbReference>
<dbReference type="PROSITE" id="PS50062">
    <property type="entry name" value="BCL2_FAMILY"/>
    <property type="match status" value="1"/>
</dbReference>
<dbReference type="Pfam" id="PF00452">
    <property type="entry name" value="Bcl-2"/>
    <property type="match status" value="1"/>
</dbReference>
<evidence type="ECO:0000256" key="14">
    <source>
        <dbReference type="ARBA" id="ARBA00023136"/>
    </source>
</evidence>
<protein>
    <recommendedName>
        <fullName evidence="16">Apoptosis regulator BAX</fullName>
    </recommendedName>
</protein>
<evidence type="ECO:0000256" key="5">
    <source>
        <dbReference type="ARBA" id="ARBA00022490"/>
    </source>
</evidence>
<dbReference type="GO" id="GO:0097192">
    <property type="term" value="P:extrinsic apoptotic signaling pathway in absence of ligand"/>
    <property type="evidence" value="ECO:0007669"/>
    <property type="project" value="TreeGrafter"/>
</dbReference>
<evidence type="ECO:0000256" key="6">
    <source>
        <dbReference type="ARBA" id="ARBA00022499"/>
    </source>
</evidence>
<evidence type="ECO:0000256" key="2">
    <source>
        <dbReference type="ARBA" id="ARBA00004496"/>
    </source>
</evidence>
<feature type="domain" description="Bcl-2 Bcl-2 homology region 1-3" evidence="18">
    <location>
        <begin position="95"/>
        <end position="190"/>
    </location>
</feature>
<accession>A0AAV7PXH0</accession>
<dbReference type="InterPro" id="IPR026298">
    <property type="entry name" value="Bcl-2_fam"/>
</dbReference>
<evidence type="ECO:0000256" key="9">
    <source>
        <dbReference type="ARBA" id="ARBA00022787"/>
    </source>
</evidence>
<keyword evidence="8" id="KW-0053">Apoptosis</keyword>
<proteinExistence type="inferred from homology"/>
<comment type="subcellular location">
    <subcellularLocation>
        <location evidence="2">Cytoplasm</location>
    </subcellularLocation>
    <subcellularLocation>
        <location evidence="3">Mitochondrion outer membrane</location>
        <topology evidence="3">Single-pass membrane protein</topology>
    </subcellularLocation>
    <subcellularLocation>
        <location evidence="1">Nucleus</location>
    </subcellularLocation>
</comment>
<dbReference type="SUPFAM" id="SSF56854">
    <property type="entry name" value="Bcl-2 inhibitors of programmed cell death"/>
    <property type="match status" value="1"/>
</dbReference>
<dbReference type="GO" id="GO:0005634">
    <property type="term" value="C:nucleus"/>
    <property type="evidence" value="ECO:0007669"/>
    <property type="project" value="UniProtKB-SubCell"/>
</dbReference>
<dbReference type="GO" id="GO:0001836">
    <property type="term" value="P:release of cytochrome c from mitochondria"/>
    <property type="evidence" value="ECO:0007669"/>
    <property type="project" value="UniProtKB-ARBA"/>
</dbReference>
<keyword evidence="12" id="KW-0007">Acetylation</keyword>
<evidence type="ECO:0000256" key="3">
    <source>
        <dbReference type="ARBA" id="ARBA00004572"/>
    </source>
</evidence>
<dbReference type="GO" id="GO:0008630">
    <property type="term" value="P:intrinsic apoptotic signaling pathway in response to DNA damage"/>
    <property type="evidence" value="ECO:0007669"/>
    <property type="project" value="TreeGrafter"/>
</dbReference>
<evidence type="ECO:0000313" key="19">
    <source>
        <dbReference type="EMBL" id="KAJ1131837.1"/>
    </source>
</evidence>
<dbReference type="InterPro" id="IPR046371">
    <property type="entry name" value="Bcl-2_BH1-3"/>
</dbReference>
<dbReference type="GO" id="GO:0005741">
    <property type="term" value="C:mitochondrial outer membrane"/>
    <property type="evidence" value="ECO:0007669"/>
    <property type="project" value="UniProtKB-SubCell"/>
</dbReference>
<evidence type="ECO:0000256" key="11">
    <source>
        <dbReference type="ARBA" id="ARBA00022989"/>
    </source>
</evidence>
<name>A0AAV7PXH0_PLEWA</name>
<dbReference type="PANTHER" id="PTHR11256">
    <property type="entry name" value="BCL-2 RELATED"/>
    <property type="match status" value="1"/>
</dbReference>
<dbReference type="PANTHER" id="PTHR11256:SF42">
    <property type="entry name" value="APOPTOSIS REGULATOR BAX"/>
    <property type="match status" value="1"/>
</dbReference>
<evidence type="ECO:0000256" key="7">
    <source>
        <dbReference type="ARBA" id="ARBA00022692"/>
    </source>
</evidence>
<keyword evidence="13" id="KW-0496">Mitochondrion</keyword>
<dbReference type="GO" id="GO:0005829">
    <property type="term" value="C:cytosol"/>
    <property type="evidence" value="ECO:0007669"/>
    <property type="project" value="UniProtKB-ARBA"/>
</dbReference>